<evidence type="ECO:0000256" key="2">
    <source>
        <dbReference type="ARBA" id="ARBA00022840"/>
    </source>
</evidence>
<feature type="domain" description="Response regulatory" evidence="8">
    <location>
        <begin position="10"/>
        <end position="129"/>
    </location>
</feature>
<dbReference type="FunFam" id="3.40.50.300:FF:000006">
    <property type="entry name" value="DNA-binding transcriptional regulator NtrC"/>
    <property type="match status" value="1"/>
</dbReference>
<dbReference type="Gene3D" id="3.40.50.2300">
    <property type="match status" value="1"/>
</dbReference>
<dbReference type="PROSITE" id="PS50110">
    <property type="entry name" value="RESPONSE_REGULATORY"/>
    <property type="match status" value="1"/>
</dbReference>
<accession>A0A975HJ32</accession>
<dbReference type="Pfam" id="PF00158">
    <property type="entry name" value="Sigma54_activat"/>
    <property type="match status" value="1"/>
</dbReference>
<keyword evidence="4" id="KW-0238">DNA-binding</keyword>
<dbReference type="GO" id="GO:0043565">
    <property type="term" value="F:sequence-specific DNA binding"/>
    <property type="evidence" value="ECO:0007669"/>
    <property type="project" value="InterPro"/>
</dbReference>
<keyword evidence="5" id="KW-0804">Transcription</keyword>
<dbReference type="Pfam" id="PF02954">
    <property type="entry name" value="HTH_8"/>
    <property type="match status" value="1"/>
</dbReference>
<dbReference type="InterPro" id="IPR011006">
    <property type="entry name" value="CheY-like_superfamily"/>
</dbReference>
<dbReference type="InterPro" id="IPR058031">
    <property type="entry name" value="AAA_lid_NorR"/>
</dbReference>
<dbReference type="InterPro" id="IPR001789">
    <property type="entry name" value="Sig_transdc_resp-reg_receiver"/>
</dbReference>
<dbReference type="InterPro" id="IPR009057">
    <property type="entry name" value="Homeodomain-like_sf"/>
</dbReference>
<evidence type="ECO:0000256" key="1">
    <source>
        <dbReference type="ARBA" id="ARBA00022741"/>
    </source>
</evidence>
<dbReference type="InterPro" id="IPR027417">
    <property type="entry name" value="P-loop_NTPase"/>
</dbReference>
<dbReference type="InterPro" id="IPR002197">
    <property type="entry name" value="HTH_Fis"/>
</dbReference>
<evidence type="ECO:0000259" key="8">
    <source>
        <dbReference type="PROSITE" id="PS50110"/>
    </source>
</evidence>
<sequence length="457" mass="50725">MKSQGSSNRNILVVDDQVDIRTTIQFLLNNKGFNVWEAESPEHAKSIIQTVAIDMVITDMNFQKDTTSGKEGLEFVAYLKQHHPKLTVLVMTAWSTVSIAVQAMQLGARDFIEKPWENSDFFEIVERQINIAESPALALPGNESLISSEIIAESDSFNRVLENVKKVAMSHASVLLTGENGTGKSLLAHYIHQCSGRNNAPFVTVNLGAVPEQLFESELFGHKRGAFTGAIEDRQGRVSLAGKGSLFLDELATTSMANQAKLLRVLETKEFEAVGGTSTEFMGCRLISATNANLVEEIKAQNFREDLYYRLNTIEINIPALRERAEDIVPLAHHYLQKIGVEYGKPELTLSANAKDKLLAYQWPGNTRELKHVIERAVIFSDTATIESNDLALNAESSKQVIRNQIEPLAKVEEALIIQALKQSNGNINVSAEMLGISRSALYRRIEKHGVKLKNSY</sequence>
<dbReference type="InterPro" id="IPR002078">
    <property type="entry name" value="Sigma_54_int"/>
</dbReference>
<dbReference type="RefSeq" id="WP_208830292.1">
    <property type="nucleotide sequence ID" value="NZ_CP072110.1"/>
</dbReference>
<evidence type="ECO:0000256" key="3">
    <source>
        <dbReference type="ARBA" id="ARBA00023015"/>
    </source>
</evidence>
<dbReference type="GO" id="GO:0006355">
    <property type="term" value="P:regulation of DNA-templated transcription"/>
    <property type="evidence" value="ECO:0007669"/>
    <property type="project" value="InterPro"/>
</dbReference>
<evidence type="ECO:0000313" key="9">
    <source>
        <dbReference type="EMBL" id="QTH62789.1"/>
    </source>
</evidence>
<dbReference type="GO" id="GO:0005524">
    <property type="term" value="F:ATP binding"/>
    <property type="evidence" value="ECO:0007669"/>
    <property type="project" value="UniProtKB-KW"/>
</dbReference>
<dbReference type="EMBL" id="CP072110">
    <property type="protein sequence ID" value="QTH62789.1"/>
    <property type="molecule type" value="Genomic_DNA"/>
</dbReference>
<keyword evidence="1" id="KW-0547">Nucleotide-binding</keyword>
<dbReference type="SUPFAM" id="SSF46689">
    <property type="entry name" value="Homeodomain-like"/>
    <property type="match status" value="1"/>
</dbReference>
<dbReference type="KEGG" id="psym:J1N51_08355"/>
<dbReference type="Gene3D" id="3.40.50.300">
    <property type="entry name" value="P-loop containing nucleotide triphosphate hydrolases"/>
    <property type="match status" value="1"/>
</dbReference>
<dbReference type="Gene3D" id="1.10.10.60">
    <property type="entry name" value="Homeodomain-like"/>
    <property type="match status" value="1"/>
</dbReference>
<dbReference type="Pfam" id="PF25601">
    <property type="entry name" value="AAA_lid_14"/>
    <property type="match status" value="1"/>
</dbReference>
<dbReference type="SUPFAM" id="SSF52172">
    <property type="entry name" value="CheY-like"/>
    <property type="match status" value="1"/>
</dbReference>
<dbReference type="GO" id="GO:0000160">
    <property type="term" value="P:phosphorelay signal transduction system"/>
    <property type="evidence" value="ECO:0007669"/>
    <property type="project" value="InterPro"/>
</dbReference>
<evidence type="ECO:0000259" key="7">
    <source>
        <dbReference type="PROSITE" id="PS50045"/>
    </source>
</evidence>
<reference evidence="9" key="1">
    <citation type="submission" date="2021-03" db="EMBL/GenBank/DDBJ databases">
        <title>Description of Psychrosphaera ytuae sp. nov. isolated from deep sea sediment of South China Sea.</title>
        <authorList>
            <person name="Zhang J."/>
            <person name="Xu X.-D."/>
        </authorList>
    </citation>
    <scope>NUCLEOTIDE SEQUENCE</scope>
    <source>
        <strain evidence="9">MTZ26</strain>
    </source>
</reference>
<feature type="modified residue" description="4-aspartylphosphate" evidence="6">
    <location>
        <position position="59"/>
    </location>
</feature>
<dbReference type="CDD" id="cd00156">
    <property type="entry name" value="REC"/>
    <property type="match status" value="1"/>
</dbReference>
<name>A0A975HJ32_9GAMM</name>
<evidence type="ECO:0000313" key="10">
    <source>
        <dbReference type="Proteomes" id="UP000682739"/>
    </source>
</evidence>
<dbReference type="PANTHER" id="PTHR32071:SF21">
    <property type="entry name" value="TRANSCRIPTIONAL REGULATORY PROTEIN FLGR"/>
    <property type="match status" value="1"/>
</dbReference>
<evidence type="ECO:0000256" key="6">
    <source>
        <dbReference type="PROSITE-ProRule" id="PRU00169"/>
    </source>
</evidence>
<keyword evidence="2" id="KW-0067">ATP-binding</keyword>
<dbReference type="Gene3D" id="1.10.8.60">
    <property type="match status" value="1"/>
</dbReference>
<dbReference type="PROSITE" id="PS50045">
    <property type="entry name" value="SIGMA54_INTERACT_4"/>
    <property type="match status" value="1"/>
</dbReference>
<proteinExistence type="predicted"/>
<dbReference type="CDD" id="cd00009">
    <property type="entry name" value="AAA"/>
    <property type="match status" value="1"/>
</dbReference>
<organism evidence="9 10">
    <name type="scientific">Psychrosphaera ytuae</name>
    <dbReference type="NCBI Taxonomy" id="2820710"/>
    <lineage>
        <taxon>Bacteria</taxon>
        <taxon>Pseudomonadati</taxon>
        <taxon>Pseudomonadota</taxon>
        <taxon>Gammaproteobacteria</taxon>
        <taxon>Alteromonadales</taxon>
        <taxon>Pseudoalteromonadaceae</taxon>
        <taxon>Psychrosphaera</taxon>
    </lineage>
</organism>
<evidence type="ECO:0000256" key="4">
    <source>
        <dbReference type="ARBA" id="ARBA00023125"/>
    </source>
</evidence>
<protein>
    <submittedName>
        <fullName evidence="9">Sigma-54-dependent Fis family transcriptional regulator</fullName>
    </submittedName>
</protein>
<keyword evidence="3" id="KW-0805">Transcription regulation</keyword>
<feature type="domain" description="Sigma-54 factor interaction" evidence="7">
    <location>
        <begin position="150"/>
        <end position="379"/>
    </location>
</feature>
<dbReference type="AlphaFoldDB" id="A0A975HJ32"/>
<dbReference type="SMART" id="SM00382">
    <property type="entry name" value="AAA"/>
    <property type="match status" value="1"/>
</dbReference>
<dbReference type="Pfam" id="PF00072">
    <property type="entry name" value="Response_reg"/>
    <property type="match status" value="1"/>
</dbReference>
<dbReference type="PANTHER" id="PTHR32071">
    <property type="entry name" value="TRANSCRIPTIONAL REGULATORY PROTEIN"/>
    <property type="match status" value="1"/>
</dbReference>
<dbReference type="SMART" id="SM00448">
    <property type="entry name" value="REC"/>
    <property type="match status" value="1"/>
</dbReference>
<gene>
    <name evidence="9" type="ORF">J1N51_08355</name>
</gene>
<evidence type="ECO:0000256" key="5">
    <source>
        <dbReference type="ARBA" id="ARBA00023163"/>
    </source>
</evidence>
<keyword evidence="10" id="KW-1185">Reference proteome</keyword>
<dbReference type="PRINTS" id="PR01590">
    <property type="entry name" value="HTHFIS"/>
</dbReference>
<dbReference type="InterPro" id="IPR003593">
    <property type="entry name" value="AAA+_ATPase"/>
</dbReference>
<dbReference type="Proteomes" id="UP000682739">
    <property type="component" value="Chromosome"/>
</dbReference>
<keyword evidence="6" id="KW-0597">Phosphoprotein</keyword>
<dbReference type="SUPFAM" id="SSF52540">
    <property type="entry name" value="P-loop containing nucleoside triphosphate hydrolases"/>
    <property type="match status" value="1"/>
</dbReference>